<accession>A0ABU0RJD0</accession>
<feature type="domain" description="Endonuclease/exonuclease/phosphatase" evidence="1">
    <location>
        <begin position="60"/>
        <end position="185"/>
    </location>
</feature>
<dbReference type="Proteomes" id="UP001223072">
    <property type="component" value="Unassembled WGS sequence"/>
</dbReference>
<dbReference type="PANTHER" id="PTHR42834">
    <property type="entry name" value="ENDONUCLEASE/EXONUCLEASE/PHOSPHATASE FAMILY PROTEIN (AFU_ORTHOLOGUE AFUA_3G09210)"/>
    <property type="match status" value="1"/>
</dbReference>
<comment type="caution">
    <text evidence="2">The sequence shown here is derived from an EMBL/GenBank/DDBJ whole genome shotgun (WGS) entry which is preliminary data.</text>
</comment>
<gene>
    <name evidence="2" type="ORF">QFZ49_001735</name>
</gene>
<dbReference type="PANTHER" id="PTHR42834:SF1">
    <property type="entry name" value="ENDONUCLEASE_EXONUCLEASE_PHOSPHATASE FAMILY PROTEIN (AFU_ORTHOLOGUE AFUA_3G09210)"/>
    <property type="match status" value="1"/>
</dbReference>
<evidence type="ECO:0000313" key="3">
    <source>
        <dbReference type="Proteomes" id="UP001223072"/>
    </source>
</evidence>
<organism evidence="2 3">
    <name type="scientific">Streptomyces turgidiscabies</name>
    <dbReference type="NCBI Taxonomy" id="85558"/>
    <lineage>
        <taxon>Bacteria</taxon>
        <taxon>Bacillati</taxon>
        <taxon>Actinomycetota</taxon>
        <taxon>Actinomycetes</taxon>
        <taxon>Kitasatosporales</taxon>
        <taxon>Streptomycetaceae</taxon>
        <taxon>Streptomyces</taxon>
    </lineage>
</organism>
<name>A0ABU0RJD0_9ACTN</name>
<protein>
    <submittedName>
        <fullName evidence="2">Extracellular nuclease</fullName>
    </submittedName>
</protein>
<sequence length="210" mass="23026">MFLFNPARVSFTDRPGGDATTAVGVTKDHGKAALTLSPGRIDPANAAWTNSRKPLAGEFVFRGRTVILIANHFASKGGDQGLTAQFQPPARSSETQRHLQATAVNTFVKDILKVQKNADVITLGDINDFEFSDTAKLLEDGGALWSAIKSLPKSERYSYDYQGNSQVLDQILVSPSISRGCDFDYDSVHINSEFNDQISDHDPQVLRFHP</sequence>
<dbReference type="EMBL" id="JAUSZS010000002">
    <property type="protein sequence ID" value="MDQ0931828.1"/>
    <property type="molecule type" value="Genomic_DNA"/>
</dbReference>
<dbReference type="Gene3D" id="3.60.10.10">
    <property type="entry name" value="Endonuclease/exonuclease/phosphatase"/>
    <property type="match status" value="1"/>
</dbReference>
<keyword evidence="3" id="KW-1185">Reference proteome</keyword>
<proteinExistence type="predicted"/>
<evidence type="ECO:0000259" key="1">
    <source>
        <dbReference type="Pfam" id="PF19580"/>
    </source>
</evidence>
<dbReference type="InterPro" id="IPR036691">
    <property type="entry name" value="Endo/exonu/phosph_ase_sf"/>
</dbReference>
<dbReference type="SUPFAM" id="SSF56219">
    <property type="entry name" value="DNase I-like"/>
    <property type="match status" value="1"/>
</dbReference>
<evidence type="ECO:0000313" key="2">
    <source>
        <dbReference type="EMBL" id="MDQ0931828.1"/>
    </source>
</evidence>
<dbReference type="Pfam" id="PF19580">
    <property type="entry name" value="Exo_endo_phos_3"/>
    <property type="match status" value="1"/>
</dbReference>
<reference evidence="2 3" key="1">
    <citation type="submission" date="2023-07" db="EMBL/GenBank/DDBJ databases">
        <title>Comparative genomics of wheat-associated soil bacteria to identify genetic determinants of phenazine resistance.</title>
        <authorList>
            <person name="Mouncey N."/>
        </authorList>
    </citation>
    <scope>NUCLEOTIDE SEQUENCE [LARGE SCALE GENOMIC DNA]</scope>
    <source>
        <strain evidence="2 3">W2I16</strain>
    </source>
</reference>
<dbReference type="InterPro" id="IPR005135">
    <property type="entry name" value="Endo/exonuclease/phosphatase"/>
</dbReference>